<evidence type="ECO:0000313" key="3">
    <source>
        <dbReference type="Proteomes" id="UP000593571"/>
    </source>
</evidence>
<gene>
    <name evidence="2" type="ORF">HJG63_011640</name>
</gene>
<evidence type="ECO:0000313" key="2">
    <source>
        <dbReference type="EMBL" id="KAF6457045.1"/>
    </source>
</evidence>
<reference evidence="2 3" key="1">
    <citation type="journal article" date="2020" name="Nature">
        <title>Six reference-quality genomes reveal evolution of bat adaptations.</title>
        <authorList>
            <person name="Jebb D."/>
            <person name="Huang Z."/>
            <person name="Pippel M."/>
            <person name="Hughes G.M."/>
            <person name="Lavrichenko K."/>
            <person name="Devanna P."/>
            <person name="Winkler S."/>
            <person name="Jermiin L.S."/>
            <person name="Skirmuntt E.C."/>
            <person name="Katzourakis A."/>
            <person name="Burkitt-Gray L."/>
            <person name="Ray D.A."/>
            <person name="Sullivan K.A.M."/>
            <person name="Roscito J.G."/>
            <person name="Kirilenko B.M."/>
            <person name="Davalos L.M."/>
            <person name="Corthals A.P."/>
            <person name="Power M.L."/>
            <person name="Jones G."/>
            <person name="Ransome R.D."/>
            <person name="Dechmann D.K.N."/>
            <person name="Locatelli A.G."/>
            <person name="Puechmaille S.J."/>
            <person name="Fedrigo O."/>
            <person name="Jarvis E.D."/>
            <person name="Hiller M."/>
            <person name="Vernes S.C."/>
            <person name="Myers E.W."/>
            <person name="Teeling E.C."/>
        </authorList>
    </citation>
    <scope>NUCLEOTIDE SEQUENCE [LARGE SCALE GENOMIC DNA]</scope>
    <source>
        <strain evidence="2">MRouAeg1</strain>
        <tissue evidence="2">Muscle</tissue>
    </source>
</reference>
<dbReference type="Proteomes" id="UP000593571">
    <property type="component" value="Unassembled WGS sequence"/>
</dbReference>
<keyword evidence="3" id="KW-1185">Reference proteome</keyword>
<organism evidence="2 3">
    <name type="scientific">Rousettus aegyptiacus</name>
    <name type="common">Egyptian fruit bat</name>
    <name type="synonym">Pteropus aegyptiacus</name>
    <dbReference type="NCBI Taxonomy" id="9407"/>
    <lineage>
        <taxon>Eukaryota</taxon>
        <taxon>Metazoa</taxon>
        <taxon>Chordata</taxon>
        <taxon>Craniata</taxon>
        <taxon>Vertebrata</taxon>
        <taxon>Euteleostomi</taxon>
        <taxon>Mammalia</taxon>
        <taxon>Eutheria</taxon>
        <taxon>Laurasiatheria</taxon>
        <taxon>Chiroptera</taxon>
        <taxon>Yinpterochiroptera</taxon>
        <taxon>Pteropodoidea</taxon>
        <taxon>Pteropodidae</taxon>
        <taxon>Rousettinae</taxon>
        <taxon>Rousettus</taxon>
    </lineage>
</organism>
<proteinExistence type="predicted"/>
<accession>A0A7J8GBL5</accession>
<dbReference type="AlphaFoldDB" id="A0A7J8GBL5"/>
<evidence type="ECO:0000256" key="1">
    <source>
        <dbReference type="SAM" id="MobiDB-lite"/>
    </source>
</evidence>
<comment type="caution">
    <text evidence="2">The sequence shown here is derived from an EMBL/GenBank/DDBJ whole genome shotgun (WGS) entry which is preliminary data.</text>
</comment>
<protein>
    <submittedName>
        <fullName evidence="2">Uncharacterized protein</fullName>
    </submittedName>
</protein>
<sequence>MRYLQTFISFNSGPASGYREVNRAEDRQVSPMLLFPGCLACPSTSVLSIVITLGRVKLAPWRTRGMVAAAAGTGRQQACEVGALCGVVWGSLLEASKASKGLFPHLQERQMRRKQSHGRSPGPGRN</sequence>
<name>A0A7J8GBL5_ROUAE</name>
<feature type="region of interest" description="Disordered" evidence="1">
    <location>
        <begin position="104"/>
        <end position="126"/>
    </location>
</feature>
<dbReference type="EMBL" id="JACASE010000006">
    <property type="protein sequence ID" value="KAF6457045.1"/>
    <property type="molecule type" value="Genomic_DNA"/>
</dbReference>